<keyword evidence="2" id="KW-1185">Reference proteome</keyword>
<dbReference type="AlphaFoldDB" id="A0A4R6WDT6"/>
<protein>
    <submittedName>
        <fullName evidence="1">Uncharacterized protein</fullName>
    </submittedName>
</protein>
<evidence type="ECO:0000313" key="2">
    <source>
        <dbReference type="Proteomes" id="UP000295292"/>
    </source>
</evidence>
<organism evidence="1 2">
    <name type="scientific">Sphingobacterium yanglingense</name>
    <dbReference type="NCBI Taxonomy" id="1437280"/>
    <lineage>
        <taxon>Bacteria</taxon>
        <taxon>Pseudomonadati</taxon>
        <taxon>Bacteroidota</taxon>
        <taxon>Sphingobacteriia</taxon>
        <taxon>Sphingobacteriales</taxon>
        <taxon>Sphingobacteriaceae</taxon>
        <taxon>Sphingobacterium</taxon>
    </lineage>
</organism>
<name>A0A4R6WDT6_9SPHI</name>
<dbReference type="Proteomes" id="UP000295292">
    <property type="component" value="Unassembled WGS sequence"/>
</dbReference>
<accession>A0A4R6WDT6</accession>
<proteinExistence type="predicted"/>
<gene>
    <name evidence="1" type="ORF">CLV99_1911</name>
</gene>
<sequence>MPQFECLLLDINRLTLPKLPSDGASIFGVPTNKTSYNKKPSRIDFGTAFLNKTDYFFQFSIIVAIA</sequence>
<reference evidence="1 2" key="1">
    <citation type="submission" date="2019-03" db="EMBL/GenBank/DDBJ databases">
        <title>Genomic Encyclopedia of Archaeal and Bacterial Type Strains, Phase II (KMG-II): from individual species to whole genera.</title>
        <authorList>
            <person name="Goeker M."/>
        </authorList>
    </citation>
    <scope>NUCLEOTIDE SEQUENCE [LARGE SCALE GENOMIC DNA]</scope>
    <source>
        <strain evidence="1 2">DSM 28353</strain>
    </source>
</reference>
<comment type="caution">
    <text evidence="1">The sequence shown here is derived from an EMBL/GenBank/DDBJ whole genome shotgun (WGS) entry which is preliminary data.</text>
</comment>
<dbReference type="EMBL" id="SNYV01000013">
    <property type="protein sequence ID" value="TDQ77939.1"/>
    <property type="molecule type" value="Genomic_DNA"/>
</dbReference>
<evidence type="ECO:0000313" key="1">
    <source>
        <dbReference type="EMBL" id="TDQ77939.1"/>
    </source>
</evidence>